<feature type="domain" description="Gfo/Idh/MocA-like oxidoreductase C-terminal" evidence="3">
    <location>
        <begin position="133"/>
        <end position="315"/>
    </location>
</feature>
<dbReference type="PANTHER" id="PTHR43377:SF1">
    <property type="entry name" value="BILIVERDIN REDUCTASE A"/>
    <property type="match status" value="1"/>
</dbReference>
<gene>
    <name evidence="4" type="ORF">SAMN05421578_10831</name>
</gene>
<evidence type="ECO:0000259" key="2">
    <source>
        <dbReference type="Pfam" id="PF01408"/>
    </source>
</evidence>
<keyword evidence="5" id="KW-1185">Reference proteome</keyword>
<dbReference type="Proteomes" id="UP000186666">
    <property type="component" value="Unassembled WGS sequence"/>
</dbReference>
<dbReference type="EMBL" id="FTNK01000008">
    <property type="protein sequence ID" value="SIR17378.1"/>
    <property type="molecule type" value="Genomic_DNA"/>
</dbReference>
<evidence type="ECO:0000256" key="1">
    <source>
        <dbReference type="ARBA" id="ARBA00010928"/>
    </source>
</evidence>
<name>A0ABY1K2K8_9BACL</name>
<dbReference type="InterPro" id="IPR004104">
    <property type="entry name" value="Gfo/Idh/MocA-like_OxRdtase_C"/>
</dbReference>
<evidence type="ECO:0000313" key="5">
    <source>
        <dbReference type="Proteomes" id="UP000186666"/>
    </source>
</evidence>
<evidence type="ECO:0000259" key="3">
    <source>
        <dbReference type="Pfam" id="PF02894"/>
    </source>
</evidence>
<organism evidence="4 5">
    <name type="scientific">Paenibacillus macquariensis</name>
    <dbReference type="NCBI Taxonomy" id="948756"/>
    <lineage>
        <taxon>Bacteria</taxon>
        <taxon>Bacillati</taxon>
        <taxon>Bacillota</taxon>
        <taxon>Bacilli</taxon>
        <taxon>Bacillales</taxon>
        <taxon>Paenibacillaceae</taxon>
        <taxon>Paenibacillus</taxon>
    </lineage>
</organism>
<dbReference type="Gene3D" id="3.40.50.720">
    <property type="entry name" value="NAD(P)-binding Rossmann-like Domain"/>
    <property type="match status" value="1"/>
</dbReference>
<dbReference type="SUPFAM" id="SSF55347">
    <property type="entry name" value="Glyceraldehyde-3-phosphate dehydrogenase-like, C-terminal domain"/>
    <property type="match status" value="1"/>
</dbReference>
<proteinExistence type="inferred from homology"/>
<dbReference type="InterPro" id="IPR000683">
    <property type="entry name" value="Gfo/Idh/MocA-like_OxRdtase_N"/>
</dbReference>
<dbReference type="Pfam" id="PF02894">
    <property type="entry name" value="GFO_IDH_MocA_C"/>
    <property type="match status" value="1"/>
</dbReference>
<comment type="caution">
    <text evidence="4">The sequence shown here is derived from an EMBL/GenBank/DDBJ whole genome shotgun (WGS) entry which is preliminary data.</text>
</comment>
<sequence>MIKVGILGTGFGKHHAELYKKINGFELIAIYGRDEVKLGEIGERFNIKTTTIINEIIQNSEIDLIDICLPTSLHAKWAIEALKNNKNVFCETPLTYQLEEAEEIKKAAEAYNKDVFVDLFFKFSTPHNIAINKIKNNELGEVVSFSSYNKTAPNWGDLSLSKNVSDFHTHNFDFLLEIMGLPQEVFSNGIDLGNKSIVVTTLNYENKIAKIESYTNLPKSSPFLIGFEIICERGTIKFDAQYGEHTKEEFVIYYNDGSKEVLNPQMKDDYEEVIKHIMHCIENNEKSSYLDISSAIEAIKIKNAVLRSLEAKQFVRIGQ</sequence>
<comment type="similarity">
    <text evidence="1">Belongs to the Gfo/Idh/MocA family.</text>
</comment>
<evidence type="ECO:0000313" key="4">
    <source>
        <dbReference type="EMBL" id="SIR17378.1"/>
    </source>
</evidence>
<dbReference type="Gene3D" id="3.30.360.10">
    <property type="entry name" value="Dihydrodipicolinate Reductase, domain 2"/>
    <property type="match status" value="1"/>
</dbReference>
<accession>A0ABY1K2K8</accession>
<reference evidence="4 5" key="1">
    <citation type="submission" date="2017-01" db="EMBL/GenBank/DDBJ databases">
        <authorList>
            <person name="Varghese N."/>
            <person name="Submissions S."/>
        </authorList>
    </citation>
    <scope>NUCLEOTIDE SEQUENCE [LARGE SCALE GENOMIC DNA]</scope>
    <source>
        <strain evidence="4 5">ATCC 23464</strain>
    </source>
</reference>
<dbReference type="InterPro" id="IPR036291">
    <property type="entry name" value="NAD(P)-bd_dom_sf"/>
</dbReference>
<feature type="domain" description="Gfo/Idh/MocA-like oxidoreductase N-terminal" evidence="2">
    <location>
        <begin position="2"/>
        <end position="118"/>
    </location>
</feature>
<dbReference type="PANTHER" id="PTHR43377">
    <property type="entry name" value="BILIVERDIN REDUCTASE A"/>
    <property type="match status" value="1"/>
</dbReference>
<dbReference type="Pfam" id="PF01408">
    <property type="entry name" value="GFO_IDH_MocA"/>
    <property type="match status" value="1"/>
</dbReference>
<dbReference type="SUPFAM" id="SSF51735">
    <property type="entry name" value="NAD(P)-binding Rossmann-fold domains"/>
    <property type="match status" value="1"/>
</dbReference>
<dbReference type="InterPro" id="IPR051450">
    <property type="entry name" value="Gfo/Idh/MocA_Oxidoreductases"/>
</dbReference>
<dbReference type="RefSeq" id="WP_068579283.1">
    <property type="nucleotide sequence ID" value="NZ_FTNK01000008.1"/>
</dbReference>
<protein>
    <submittedName>
        <fullName evidence="4">Predicted dehydrogenase</fullName>
    </submittedName>
</protein>